<dbReference type="InterPro" id="IPR008258">
    <property type="entry name" value="Transglycosylase_SLT_dom_1"/>
</dbReference>
<dbReference type="CDD" id="cd16896">
    <property type="entry name" value="LT_Slt70-like"/>
    <property type="match status" value="1"/>
</dbReference>
<dbReference type="PANTHER" id="PTHR37423">
    <property type="entry name" value="SOLUBLE LYTIC MUREIN TRANSGLYCOSYLASE-RELATED"/>
    <property type="match status" value="1"/>
</dbReference>
<evidence type="ECO:0000313" key="2">
    <source>
        <dbReference type="EMBL" id="HIR58318.1"/>
    </source>
</evidence>
<organism evidence="2 3">
    <name type="scientific">Candidatus Gallacutalibacter pullicola</name>
    <dbReference type="NCBI Taxonomy" id="2840830"/>
    <lineage>
        <taxon>Bacteria</taxon>
        <taxon>Bacillati</taxon>
        <taxon>Bacillota</taxon>
        <taxon>Clostridia</taxon>
        <taxon>Eubacteriales</taxon>
        <taxon>Candidatus Gallacutalibacter</taxon>
    </lineage>
</organism>
<accession>A0A9D1DSV3</accession>
<sequence length="186" mass="21177">MKVKRRFRSVLFTIFALVLGFVILRQGSELFWKNVYPLGYSRIVRQEAQENGLEEAFVYAVIKAESNFDPDAVSHAGAIGLMQLTPDTFEWLQLGEAETLPTEKLLDPAVNIEYGCKFLARLLETYRDPVLAICAYNAGIGRVNGWLEDSSLSSDGKGLDVIPYPETESYARKVQRNYEIYNKLYY</sequence>
<dbReference type="SUPFAM" id="SSF53955">
    <property type="entry name" value="Lysozyme-like"/>
    <property type="match status" value="1"/>
</dbReference>
<comment type="caution">
    <text evidence="2">The sequence shown here is derived from an EMBL/GenBank/DDBJ whole genome shotgun (WGS) entry which is preliminary data.</text>
</comment>
<reference evidence="2" key="1">
    <citation type="submission" date="2020-10" db="EMBL/GenBank/DDBJ databases">
        <authorList>
            <person name="Gilroy R."/>
        </authorList>
    </citation>
    <scope>NUCLEOTIDE SEQUENCE</scope>
    <source>
        <strain evidence="2">ChiSjej1B19-7085</strain>
    </source>
</reference>
<dbReference type="AlphaFoldDB" id="A0A9D1DSV3"/>
<protein>
    <submittedName>
        <fullName evidence="2">Lytic transglycosylase domain-containing protein</fullName>
    </submittedName>
</protein>
<reference evidence="2" key="2">
    <citation type="journal article" date="2021" name="PeerJ">
        <title>Extensive microbial diversity within the chicken gut microbiome revealed by metagenomics and culture.</title>
        <authorList>
            <person name="Gilroy R."/>
            <person name="Ravi A."/>
            <person name="Getino M."/>
            <person name="Pursley I."/>
            <person name="Horton D.L."/>
            <person name="Alikhan N.F."/>
            <person name="Baker D."/>
            <person name="Gharbi K."/>
            <person name="Hall N."/>
            <person name="Watson M."/>
            <person name="Adriaenssens E.M."/>
            <person name="Foster-Nyarko E."/>
            <person name="Jarju S."/>
            <person name="Secka A."/>
            <person name="Antonio M."/>
            <person name="Oren A."/>
            <person name="Chaudhuri R.R."/>
            <person name="La Ragione R."/>
            <person name="Hildebrand F."/>
            <person name="Pallen M.J."/>
        </authorList>
    </citation>
    <scope>NUCLEOTIDE SEQUENCE</scope>
    <source>
        <strain evidence="2">ChiSjej1B19-7085</strain>
    </source>
</reference>
<dbReference type="Gene3D" id="1.10.530.10">
    <property type="match status" value="1"/>
</dbReference>
<dbReference type="InterPro" id="IPR023346">
    <property type="entry name" value="Lysozyme-like_dom_sf"/>
</dbReference>
<evidence type="ECO:0000313" key="3">
    <source>
        <dbReference type="Proteomes" id="UP000886785"/>
    </source>
</evidence>
<dbReference type="Pfam" id="PF01464">
    <property type="entry name" value="SLT"/>
    <property type="match status" value="1"/>
</dbReference>
<feature type="domain" description="Transglycosylase SLT" evidence="1">
    <location>
        <begin position="44"/>
        <end position="150"/>
    </location>
</feature>
<proteinExistence type="predicted"/>
<gene>
    <name evidence="2" type="ORF">IAA54_11720</name>
</gene>
<dbReference type="Proteomes" id="UP000886785">
    <property type="component" value="Unassembled WGS sequence"/>
</dbReference>
<name>A0A9D1DSV3_9FIRM</name>
<evidence type="ECO:0000259" key="1">
    <source>
        <dbReference type="Pfam" id="PF01464"/>
    </source>
</evidence>
<dbReference type="PANTHER" id="PTHR37423:SF2">
    <property type="entry name" value="MEMBRANE-BOUND LYTIC MUREIN TRANSGLYCOSYLASE C"/>
    <property type="match status" value="1"/>
</dbReference>
<dbReference type="EMBL" id="DVHF01000151">
    <property type="protein sequence ID" value="HIR58318.1"/>
    <property type="molecule type" value="Genomic_DNA"/>
</dbReference>